<name>A0A0L8G4T7_OCTBM</name>
<organism evidence="1">
    <name type="scientific">Octopus bimaculoides</name>
    <name type="common">California two-spotted octopus</name>
    <dbReference type="NCBI Taxonomy" id="37653"/>
    <lineage>
        <taxon>Eukaryota</taxon>
        <taxon>Metazoa</taxon>
        <taxon>Spiralia</taxon>
        <taxon>Lophotrochozoa</taxon>
        <taxon>Mollusca</taxon>
        <taxon>Cephalopoda</taxon>
        <taxon>Coleoidea</taxon>
        <taxon>Octopodiformes</taxon>
        <taxon>Octopoda</taxon>
        <taxon>Incirrata</taxon>
        <taxon>Octopodidae</taxon>
        <taxon>Octopus</taxon>
    </lineage>
</organism>
<dbReference type="EMBL" id="KQ423941">
    <property type="protein sequence ID" value="KOF71873.1"/>
    <property type="molecule type" value="Genomic_DNA"/>
</dbReference>
<gene>
    <name evidence="1" type="ORF">OCBIM_22000373mg</name>
</gene>
<accession>A0A0L8G4T7</accession>
<dbReference type="AlphaFoldDB" id="A0A0L8G4T7"/>
<sequence length="75" mass="8868">MSSETNSLHPMQYIVGRVRNKFDFMKKINLLTSFSWLFPFLMAMTNEIAERTRLKCLNVDIFRNTPTSRCCQVVF</sequence>
<reference evidence="1" key="1">
    <citation type="submission" date="2015-07" db="EMBL/GenBank/DDBJ databases">
        <title>MeaNS - Measles Nucleotide Surveillance Program.</title>
        <authorList>
            <person name="Tran T."/>
            <person name="Druce J."/>
        </authorList>
    </citation>
    <scope>NUCLEOTIDE SEQUENCE</scope>
    <source>
        <strain evidence="1">UCB-OBI-ISO-001</strain>
        <tissue evidence="1">Gonad</tissue>
    </source>
</reference>
<evidence type="ECO:0000313" key="1">
    <source>
        <dbReference type="EMBL" id="KOF71873.1"/>
    </source>
</evidence>
<proteinExistence type="predicted"/>
<protein>
    <submittedName>
        <fullName evidence="1">Uncharacterized protein</fullName>
    </submittedName>
</protein>